<dbReference type="AlphaFoldDB" id="A0A4Q1BZJ8"/>
<dbReference type="Pfam" id="PF01475">
    <property type="entry name" value="FUR"/>
    <property type="match status" value="1"/>
</dbReference>
<reference evidence="2 3" key="1">
    <citation type="submission" date="2019-01" db="EMBL/GenBank/DDBJ databases">
        <title>Cytophagaceae bacterium strain CAR-16.</title>
        <authorList>
            <person name="Chen W.-M."/>
        </authorList>
    </citation>
    <scope>NUCLEOTIDE SEQUENCE [LARGE SCALE GENOMIC DNA]</scope>
    <source>
        <strain evidence="2 3">CAR-16</strain>
    </source>
</reference>
<dbReference type="GO" id="GO:0000976">
    <property type="term" value="F:transcription cis-regulatory region binding"/>
    <property type="evidence" value="ECO:0007669"/>
    <property type="project" value="TreeGrafter"/>
</dbReference>
<feature type="binding site" evidence="1">
    <location>
        <position position="102"/>
    </location>
    <ligand>
        <name>Zn(2+)</name>
        <dbReference type="ChEBI" id="CHEBI:29105"/>
    </ligand>
</feature>
<sequence>MEQSSLSLSDFDLRPTPCRREVLSLLQSHEYALSQSDIEQELSSQFDRVTVYRTLKTFLNQGLIHKVLDDIGGTKYALCKELCHQGGHVHQHDHVHFKCDQCGQTTCLELVHIPAINLPKNFIKKESNLLIQGICNLCNNPS</sequence>
<dbReference type="RefSeq" id="WP_129026674.1">
    <property type="nucleotide sequence ID" value="NZ_SDHY01000003.1"/>
</dbReference>
<dbReference type="InterPro" id="IPR036390">
    <property type="entry name" value="WH_DNA-bd_sf"/>
</dbReference>
<keyword evidence="3" id="KW-1185">Reference proteome</keyword>
<dbReference type="GO" id="GO:0003700">
    <property type="term" value="F:DNA-binding transcription factor activity"/>
    <property type="evidence" value="ECO:0007669"/>
    <property type="project" value="InterPro"/>
</dbReference>
<feature type="binding site" evidence="1">
    <location>
        <position position="135"/>
    </location>
    <ligand>
        <name>Zn(2+)</name>
        <dbReference type="ChEBI" id="CHEBI:29105"/>
    </ligand>
</feature>
<keyword evidence="1" id="KW-0479">Metal-binding</keyword>
<proteinExistence type="predicted"/>
<dbReference type="GO" id="GO:1900376">
    <property type="term" value="P:regulation of secondary metabolite biosynthetic process"/>
    <property type="evidence" value="ECO:0007669"/>
    <property type="project" value="TreeGrafter"/>
</dbReference>
<dbReference type="InterPro" id="IPR036388">
    <property type="entry name" value="WH-like_DNA-bd_sf"/>
</dbReference>
<dbReference type="InterPro" id="IPR002481">
    <property type="entry name" value="FUR"/>
</dbReference>
<dbReference type="Gene3D" id="1.10.10.10">
    <property type="entry name" value="Winged helix-like DNA-binding domain superfamily/Winged helix DNA-binding domain"/>
    <property type="match status" value="1"/>
</dbReference>
<name>A0A4Q1BZJ8_9BACT</name>
<dbReference type="PANTHER" id="PTHR33202">
    <property type="entry name" value="ZINC UPTAKE REGULATION PROTEIN"/>
    <property type="match status" value="1"/>
</dbReference>
<feature type="binding site" evidence="1">
    <location>
        <position position="138"/>
    </location>
    <ligand>
        <name>Zn(2+)</name>
        <dbReference type="ChEBI" id="CHEBI:29105"/>
    </ligand>
</feature>
<comment type="caution">
    <text evidence="2">The sequence shown here is derived from an EMBL/GenBank/DDBJ whole genome shotgun (WGS) entry which is preliminary data.</text>
</comment>
<keyword evidence="1" id="KW-0862">Zinc</keyword>
<dbReference type="GO" id="GO:0045892">
    <property type="term" value="P:negative regulation of DNA-templated transcription"/>
    <property type="evidence" value="ECO:0007669"/>
    <property type="project" value="TreeGrafter"/>
</dbReference>
<feature type="binding site" evidence="1">
    <location>
        <position position="99"/>
    </location>
    <ligand>
        <name>Zn(2+)</name>
        <dbReference type="ChEBI" id="CHEBI:29105"/>
    </ligand>
</feature>
<dbReference type="EMBL" id="SDHY01000003">
    <property type="protein sequence ID" value="RXK49576.1"/>
    <property type="molecule type" value="Genomic_DNA"/>
</dbReference>
<dbReference type="PANTHER" id="PTHR33202:SF22">
    <property type="entry name" value="HYDROGEN PEROXIDE SENSITIVE REPRESSOR"/>
    <property type="match status" value="1"/>
</dbReference>
<dbReference type="Proteomes" id="UP000289455">
    <property type="component" value="Unassembled WGS sequence"/>
</dbReference>
<comment type="cofactor">
    <cofactor evidence="1">
        <name>Zn(2+)</name>
        <dbReference type="ChEBI" id="CHEBI:29105"/>
    </cofactor>
    <text evidence="1">Binds 1 zinc ion per subunit.</text>
</comment>
<evidence type="ECO:0000313" key="3">
    <source>
        <dbReference type="Proteomes" id="UP000289455"/>
    </source>
</evidence>
<organism evidence="2 3">
    <name type="scientific">Aquirufa rosea</name>
    <dbReference type="NCBI Taxonomy" id="2509241"/>
    <lineage>
        <taxon>Bacteria</taxon>
        <taxon>Pseudomonadati</taxon>
        <taxon>Bacteroidota</taxon>
        <taxon>Cytophagia</taxon>
        <taxon>Cytophagales</taxon>
        <taxon>Flectobacillaceae</taxon>
        <taxon>Aquirufa</taxon>
    </lineage>
</organism>
<evidence type="ECO:0000256" key="1">
    <source>
        <dbReference type="PIRSR" id="PIRSR602481-1"/>
    </source>
</evidence>
<dbReference type="GO" id="GO:0008270">
    <property type="term" value="F:zinc ion binding"/>
    <property type="evidence" value="ECO:0007669"/>
    <property type="project" value="TreeGrafter"/>
</dbReference>
<dbReference type="OrthoDB" id="594893at2"/>
<dbReference type="SUPFAM" id="SSF46785">
    <property type="entry name" value="Winged helix' DNA-binding domain"/>
    <property type="match status" value="1"/>
</dbReference>
<gene>
    <name evidence="2" type="ORF">ESB04_05210</name>
</gene>
<protein>
    <submittedName>
        <fullName evidence="2">Transcriptional repressor</fullName>
    </submittedName>
</protein>
<accession>A0A4Q1BZJ8</accession>
<evidence type="ECO:0000313" key="2">
    <source>
        <dbReference type="EMBL" id="RXK49576.1"/>
    </source>
</evidence>